<dbReference type="Proteomes" id="UP001210130">
    <property type="component" value="Chromosome"/>
</dbReference>
<name>A0AAJ5QUU1_9ENTR</name>
<keyword evidence="3" id="KW-1185">Reference proteome</keyword>
<organism evidence="2 3">
    <name type="scientific">Klebsiella electrica</name>
    <dbReference type="NCBI Taxonomy" id="1259973"/>
    <lineage>
        <taxon>Bacteria</taxon>
        <taxon>Pseudomonadati</taxon>
        <taxon>Pseudomonadota</taxon>
        <taxon>Gammaproteobacteria</taxon>
        <taxon>Enterobacterales</taxon>
        <taxon>Enterobacteriaceae</taxon>
        <taxon>Klebsiella/Raoultella group</taxon>
        <taxon>Klebsiella</taxon>
    </lineage>
</organism>
<keyword evidence="1" id="KW-0812">Transmembrane</keyword>
<keyword evidence="1" id="KW-1133">Transmembrane helix</keyword>
<protein>
    <submittedName>
        <fullName evidence="2">Uncharacterized protein</fullName>
    </submittedName>
</protein>
<evidence type="ECO:0000313" key="2">
    <source>
        <dbReference type="EMBL" id="WBW62141.1"/>
    </source>
</evidence>
<feature type="transmembrane region" description="Helical" evidence="1">
    <location>
        <begin position="6"/>
        <end position="26"/>
    </location>
</feature>
<evidence type="ECO:0000256" key="1">
    <source>
        <dbReference type="SAM" id="Phobius"/>
    </source>
</evidence>
<dbReference type="PROSITE" id="PS51257">
    <property type="entry name" value="PROKAR_LIPOPROTEIN"/>
    <property type="match status" value="1"/>
</dbReference>
<proteinExistence type="predicted"/>
<reference evidence="2 3" key="1">
    <citation type="journal article" date="2023" name="Microbiol. Resour. Announc.">
        <title>Complete Genome Sequence of the First Colistin-Resistant Raoultella electrica Strain.</title>
        <authorList>
            <person name="Aldeia C."/>
            <person name="Campos-Madueno E.I."/>
            <person name="Sendi P."/>
            <person name="Endimiani A."/>
        </authorList>
    </citation>
    <scope>NUCLEOTIDE SEQUENCE [LARGE SCALE GENOMIC DNA]</scope>
    <source>
        <strain evidence="2 3">S2-IND-01-C</strain>
    </source>
</reference>
<gene>
    <name evidence="2" type="ORF">OR613_04090</name>
</gene>
<dbReference type="EMBL" id="CP112887">
    <property type="protein sequence ID" value="WBW62141.1"/>
    <property type="molecule type" value="Genomic_DNA"/>
</dbReference>
<keyword evidence="1" id="KW-0472">Membrane</keyword>
<accession>A0AAJ5QUU1</accession>
<evidence type="ECO:0000313" key="3">
    <source>
        <dbReference type="Proteomes" id="UP001210130"/>
    </source>
</evidence>
<sequence>MRNVRIFRWVAVLMGIVACYGVYKALNSPVIQTVYKVEKINSKVSLYITEGSAGATTNFVYQFYLVPPEVSKDAFLKGVGDKYHAFLSTSDASAKVDISDGAIHLNVKGNIYRFTNGASYSTTIYLNASPF</sequence>
<dbReference type="RefSeq" id="WP_131048614.1">
    <property type="nucleotide sequence ID" value="NZ_CP112887.1"/>
</dbReference>
<dbReference type="AlphaFoldDB" id="A0AAJ5QUU1"/>